<feature type="repeat" description="WD" evidence="3">
    <location>
        <begin position="107"/>
        <end position="148"/>
    </location>
</feature>
<organism evidence="5">
    <name type="scientific">Prasinoderma singulare</name>
    <dbReference type="NCBI Taxonomy" id="676789"/>
    <lineage>
        <taxon>Eukaryota</taxon>
        <taxon>Viridiplantae</taxon>
        <taxon>Prasinodermophyta</taxon>
        <taxon>Prasinodermophyceae</taxon>
        <taxon>Prasinodermales</taxon>
        <taxon>Prasinodermaceae</taxon>
        <taxon>Prasinoderma</taxon>
    </lineage>
</organism>
<feature type="repeat" description="WD" evidence="3">
    <location>
        <begin position="150"/>
        <end position="183"/>
    </location>
</feature>
<feature type="repeat" description="WD" evidence="3">
    <location>
        <begin position="194"/>
        <end position="228"/>
    </location>
</feature>
<dbReference type="Gene3D" id="2.130.10.10">
    <property type="entry name" value="YVTN repeat-like/Quinoprotein amine dehydrogenase"/>
    <property type="match status" value="1"/>
</dbReference>
<evidence type="ECO:0000256" key="3">
    <source>
        <dbReference type="PROSITE-ProRule" id="PRU00221"/>
    </source>
</evidence>
<evidence type="ECO:0000313" key="5">
    <source>
        <dbReference type="EMBL" id="CAE0142550.1"/>
    </source>
</evidence>
<feature type="region of interest" description="Disordered" evidence="4">
    <location>
        <begin position="1"/>
        <end position="32"/>
    </location>
</feature>
<dbReference type="PROSITE" id="PS50082">
    <property type="entry name" value="WD_REPEATS_2"/>
    <property type="match status" value="3"/>
</dbReference>
<dbReference type="PROSITE" id="PS50294">
    <property type="entry name" value="WD_REPEATS_REGION"/>
    <property type="match status" value="3"/>
</dbReference>
<accession>A0A7S3FE63</accession>
<dbReference type="InterPro" id="IPR001680">
    <property type="entry name" value="WD40_rpt"/>
</dbReference>
<dbReference type="SUPFAM" id="SSF50978">
    <property type="entry name" value="WD40 repeat-like"/>
    <property type="match status" value="1"/>
</dbReference>
<dbReference type="Pfam" id="PF00400">
    <property type="entry name" value="WD40"/>
    <property type="match status" value="3"/>
</dbReference>
<dbReference type="InterPro" id="IPR015943">
    <property type="entry name" value="WD40/YVTN_repeat-like_dom_sf"/>
</dbReference>
<evidence type="ECO:0000256" key="4">
    <source>
        <dbReference type="SAM" id="MobiDB-lite"/>
    </source>
</evidence>
<sequence>MDDTVRMTAAPDEGAEGESSATDGQPKTLSAATNASVSIVVTTSGVSLFDGSKQLSHLGSDAMGFEPTCAAISPDGSAVAIGSPGGKIYAYERTGDTLSPANEGKPLERHTADVTQLAYSPDGAILASGDAKREVVMWDAAKLELKQTRMVYHTARITAMAWSPDSTRLATGSLDMSVIVWKVGVLPTKRKTISRAHHGGVQAITWLDANRLVSGGADACLRVWKVDE</sequence>
<feature type="compositionally biased region" description="Polar residues" evidence="4">
    <location>
        <begin position="19"/>
        <end position="32"/>
    </location>
</feature>
<dbReference type="SMART" id="SM00320">
    <property type="entry name" value="WD40"/>
    <property type="match status" value="4"/>
</dbReference>
<dbReference type="EMBL" id="HBHY01013911">
    <property type="protein sequence ID" value="CAE0142550.1"/>
    <property type="molecule type" value="Transcribed_RNA"/>
</dbReference>
<dbReference type="PANTHER" id="PTHR19856:SF0">
    <property type="entry name" value="WD REPEAT-CONTAINING PROTEIN 1"/>
    <property type="match status" value="1"/>
</dbReference>
<dbReference type="GO" id="GO:0030864">
    <property type="term" value="C:cortical actin cytoskeleton"/>
    <property type="evidence" value="ECO:0007669"/>
    <property type="project" value="TreeGrafter"/>
</dbReference>
<dbReference type="PANTHER" id="PTHR19856">
    <property type="entry name" value="WD-REPEATCONTAINING PROTEIN WDR1"/>
    <property type="match status" value="1"/>
</dbReference>
<dbReference type="GO" id="GO:0051015">
    <property type="term" value="F:actin filament binding"/>
    <property type="evidence" value="ECO:0007669"/>
    <property type="project" value="TreeGrafter"/>
</dbReference>
<keyword evidence="1 3" id="KW-0853">WD repeat</keyword>
<keyword evidence="2" id="KW-0677">Repeat</keyword>
<reference evidence="5" key="1">
    <citation type="submission" date="2021-01" db="EMBL/GenBank/DDBJ databases">
        <authorList>
            <person name="Corre E."/>
            <person name="Pelletier E."/>
            <person name="Niang G."/>
            <person name="Scheremetjew M."/>
            <person name="Finn R."/>
            <person name="Kale V."/>
            <person name="Holt S."/>
            <person name="Cochrane G."/>
            <person name="Meng A."/>
            <person name="Brown T."/>
            <person name="Cohen L."/>
        </authorList>
    </citation>
    <scope>NUCLEOTIDE SEQUENCE</scope>
    <source>
        <strain evidence="5">RCC927</strain>
    </source>
</reference>
<protein>
    <recommendedName>
        <fullName evidence="6">Anaphase-promoting complex subunit 4 WD40 domain-containing protein</fullName>
    </recommendedName>
</protein>
<evidence type="ECO:0000256" key="1">
    <source>
        <dbReference type="ARBA" id="ARBA00022574"/>
    </source>
</evidence>
<dbReference type="InterPro" id="IPR036322">
    <property type="entry name" value="WD40_repeat_dom_sf"/>
</dbReference>
<dbReference type="AlphaFoldDB" id="A0A7S3FE63"/>
<evidence type="ECO:0008006" key="6">
    <source>
        <dbReference type="Google" id="ProtNLM"/>
    </source>
</evidence>
<gene>
    <name evidence="5" type="ORF">PSIN1315_LOCUS8917</name>
</gene>
<name>A0A7S3FE63_9VIRI</name>
<dbReference type="GO" id="GO:0030042">
    <property type="term" value="P:actin filament depolymerization"/>
    <property type="evidence" value="ECO:0007669"/>
    <property type="project" value="TreeGrafter"/>
</dbReference>
<proteinExistence type="predicted"/>
<evidence type="ECO:0000256" key="2">
    <source>
        <dbReference type="ARBA" id="ARBA00022737"/>
    </source>
</evidence>